<evidence type="ECO:0008006" key="3">
    <source>
        <dbReference type="Google" id="ProtNLM"/>
    </source>
</evidence>
<dbReference type="RefSeq" id="WP_319614465.1">
    <property type="nucleotide sequence ID" value="NZ_JAWXYB010000018.1"/>
</dbReference>
<reference evidence="1 2" key="1">
    <citation type="submission" date="2023-11" db="EMBL/GenBank/DDBJ databases">
        <title>MicrobeMod: A computational toolkit for identifying prokaryotic methylation and restriction-modification with nanopore sequencing.</title>
        <authorList>
            <person name="Crits-Christoph A."/>
            <person name="Kang S.C."/>
            <person name="Lee H."/>
            <person name="Ostrov N."/>
        </authorList>
    </citation>
    <scope>NUCLEOTIDE SEQUENCE [LARGE SCALE GENOMIC DNA]</scope>
    <source>
        <strain evidence="1 2">DSMZ 700</strain>
    </source>
</reference>
<proteinExistence type="predicted"/>
<keyword evidence="2" id="KW-1185">Reference proteome</keyword>
<evidence type="ECO:0000313" key="1">
    <source>
        <dbReference type="EMBL" id="MDX5931561.1"/>
    </source>
</evidence>
<organism evidence="1 2">
    <name type="scientific">Acidiphilium acidophilum</name>
    <name type="common">Thiobacillus acidophilus</name>
    <dbReference type="NCBI Taxonomy" id="76588"/>
    <lineage>
        <taxon>Bacteria</taxon>
        <taxon>Pseudomonadati</taxon>
        <taxon>Pseudomonadota</taxon>
        <taxon>Alphaproteobacteria</taxon>
        <taxon>Acetobacterales</taxon>
        <taxon>Acidocellaceae</taxon>
        <taxon>Acidiphilium</taxon>
    </lineage>
</organism>
<dbReference type="Proteomes" id="UP001279553">
    <property type="component" value="Unassembled WGS sequence"/>
</dbReference>
<gene>
    <name evidence="1" type="ORF">SIL87_12365</name>
</gene>
<dbReference type="PROSITE" id="PS51257">
    <property type="entry name" value="PROKAR_LIPOPROTEIN"/>
    <property type="match status" value="1"/>
</dbReference>
<comment type="caution">
    <text evidence="1">The sequence shown here is derived from an EMBL/GenBank/DDBJ whole genome shotgun (WGS) entry which is preliminary data.</text>
</comment>
<sequence>MRRILITLVLTPIALAGCALSGRKIVSPYADAPSLVDVAALSKFNGQLPLVTIPEGTQNWAPSVSYAVTQALKINPKAQFRVYVTGPASAIPSDSELAMAKLTPEAAQVADAIAANGVIPPNVSLGASTKLAHVPAPAGPEIVVFAK</sequence>
<accession>A0AAW9DSF1</accession>
<dbReference type="EMBL" id="JAWXYB010000018">
    <property type="protein sequence ID" value="MDX5931561.1"/>
    <property type="molecule type" value="Genomic_DNA"/>
</dbReference>
<protein>
    <recommendedName>
        <fullName evidence="3">Lipoprotein</fullName>
    </recommendedName>
</protein>
<name>A0AAW9DSF1_ACIAO</name>
<evidence type="ECO:0000313" key="2">
    <source>
        <dbReference type="Proteomes" id="UP001279553"/>
    </source>
</evidence>
<dbReference type="AlphaFoldDB" id="A0AAW9DSF1"/>